<evidence type="ECO:0000256" key="2">
    <source>
        <dbReference type="ARBA" id="ARBA00022729"/>
    </source>
</evidence>
<dbReference type="AlphaFoldDB" id="A0A166ASI4"/>
<dbReference type="EMBL" id="CP093345">
    <property type="protein sequence ID" value="WOG92654.1"/>
    <property type="molecule type" value="Genomic_DNA"/>
</dbReference>
<dbReference type="InterPro" id="IPR035669">
    <property type="entry name" value="SGNH_plant_lipase-like"/>
</dbReference>
<dbReference type="Gene3D" id="3.40.50.1110">
    <property type="entry name" value="SGNH hydrolase"/>
    <property type="match status" value="1"/>
</dbReference>
<dbReference type="Proteomes" id="UP000077755">
    <property type="component" value="Chromosome 3"/>
</dbReference>
<evidence type="ECO:0000313" key="3">
    <source>
        <dbReference type="EMBL" id="WOG92654.1"/>
    </source>
</evidence>
<keyword evidence="4" id="KW-1185">Reference proteome</keyword>
<dbReference type="InterPro" id="IPR044552">
    <property type="entry name" value="GLIP1-5/GLL25"/>
</dbReference>
<reference evidence="3" key="2">
    <citation type="submission" date="2022-03" db="EMBL/GenBank/DDBJ databases">
        <title>Draft title - Genomic analysis of global carrot germplasm unveils the trajectory of domestication and the origin of high carotenoid orange carrot.</title>
        <authorList>
            <person name="Iorizzo M."/>
            <person name="Ellison S."/>
            <person name="Senalik D."/>
            <person name="Macko-Podgorni A."/>
            <person name="Grzebelus D."/>
            <person name="Bostan H."/>
            <person name="Rolling W."/>
            <person name="Curaba J."/>
            <person name="Simon P."/>
        </authorList>
    </citation>
    <scope>NUCLEOTIDE SEQUENCE</scope>
    <source>
        <tissue evidence="3">Leaf</tissue>
    </source>
</reference>
<dbReference type="KEGG" id="dcr:108212443"/>
<keyword evidence="2" id="KW-0732">Signal</keyword>
<dbReference type="OrthoDB" id="1600564at2759"/>
<organism evidence="3 4">
    <name type="scientific">Daucus carota subsp. sativus</name>
    <name type="common">Carrot</name>
    <dbReference type="NCBI Taxonomy" id="79200"/>
    <lineage>
        <taxon>Eukaryota</taxon>
        <taxon>Viridiplantae</taxon>
        <taxon>Streptophyta</taxon>
        <taxon>Embryophyta</taxon>
        <taxon>Tracheophyta</taxon>
        <taxon>Spermatophyta</taxon>
        <taxon>Magnoliopsida</taxon>
        <taxon>eudicotyledons</taxon>
        <taxon>Gunneridae</taxon>
        <taxon>Pentapetalae</taxon>
        <taxon>asterids</taxon>
        <taxon>campanulids</taxon>
        <taxon>Apiales</taxon>
        <taxon>Apiaceae</taxon>
        <taxon>Apioideae</taxon>
        <taxon>Scandiceae</taxon>
        <taxon>Daucinae</taxon>
        <taxon>Daucus</taxon>
        <taxon>Daucus sect. Daucus</taxon>
    </lineage>
</organism>
<dbReference type="InterPro" id="IPR036514">
    <property type="entry name" value="SGNH_hydro_sf"/>
</dbReference>
<evidence type="ECO:0000313" key="4">
    <source>
        <dbReference type="Proteomes" id="UP000077755"/>
    </source>
</evidence>
<protein>
    <submittedName>
        <fullName evidence="3">Uncharacterized protein</fullName>
    </submittedName>
</protein>
<dbReference type="InterPro" id="IPR001087">
    <property type="entry name" value="GDSL"/>
</dbReference>
<dbReference type="GO" id="GO:0016298">
    <property type="term" value="F:lipase activity"/>
    <property type="evidence" value="ECO:0007669"/>
    <property type="project" value="TreeGrafter"/>
</dbReference>
<dbReference type="SUPFAM" id="SSF52266">
    <property type="entry name" value="SGNH hydrolase"/>
    <property type="match status" value="1"/>
</dbReference>
<gene>
    <name evidence="3" type="ORF">DCAR_0311928</name>
</gene>
<reference evidence="3" key="1">
    <citation type="journal article" date="2016" name="Nat. Genet.">
        <title>A high-quality carrot genome assembly provides new insights into carotenoid accumulation and asterid genome evolution.</title>
        <authorList>
            <person name="Iorizzo M."/>
            <person name="Ellison S."/>
            <person name="Senalik D."/>
            <person name="Zeng P."/>
            <person name="Satapoomin P."/>
            <person name="Huang J."/>
            <person name="Bowman M."/>
            <person name="Iovene M."/>
            <person name="Sanseverino W."/>
            <person name="Cavagnaro P."/>
            <person name="Yildiz M."/>
            <person name="Macko-Podgorni A."/>
            <person name="Moranska E."/>
            <person name="Grzebelus E."/>
            <person name="Grzebelus D."/>
            <person name="Ashrafi H."/>
            <person name="Zheng Z."/>
            <person name="Cheng S."/>
            <person name="Spooner D."/>
            <person name="Van Deynze A."/>
            <person name="Simon P."/>
        </authorList>
    </citation>
    <scope>NUCLEOTIDE SEQUENCE</scope>
    <source>
        <tissue evidence="3">Leaf</tissue>
    </source>
</reference>
<dbReference type="OMA" id="VNACCGT"/>
<sequence>MRPPYYYCGTLLLLILGFSKSYAYQEGKVTGSRFFIFGDSTVDAGNNNYISTTPENQADYPPYGHNGYFEKPTGRFSEGRIVVDFIAEYAQLPLIPPFLQPSAEYVNGVNFASAGAGILPETNQGLVIDLKTQLNHFEQVRQSLIEDLGEAEANTVLSEAVYSFSIGSNDYMGGYLGNPNMQQMHDPEEFVGMVIGNLTQAIQELYAKGGRKFAFLSLSSLGCLPVLRALNPRKEGGCFEEATALAMAHNNAFSSVLANLEHLLKDFSYCNSKFSIWLDDRINNPLNHGFKDGINACCGIGPYGGIFTCGGTKNMTEYKLCESPDDYVWWDSFHPTEKLHEQLAQELWYGSPDVGPYNLQQLFSGNNKKFIIADVVDDPSYEQKY</sequence>
<dbReference type="CDD" id="cd01837">
    <property type="entry name" value="SGNH_plant_lipase_like"/>
    <property type="match status" value="1"/>
</dbReference>
<comment type="similarity">
    <text evidence="1">Belongs to the 'GDSL' lipolytic enzyme family.</text>
</comment>
<proteinExistence type="inferred from homology"/>
<dbReference type="PANTHER" id="PTHR45966">
    <property type="entry name" value="GDSL-LIKE LIPASE/ACYLHYDROLASE"/>
    <property type="match status" value="1"/>
</dbReference>
<name>A0A166ASI4_DAUCS</name>
<dbReference type="Pfam" id="PF00657">
    <property type="entry name" value="Lipase_GDSL"/>
    <property type="match status" value="1"/>
</dbReference>
<dbReference type="Gramene" id="KZN01734">
    <property type="protein sequence ID" value="KZN01734"/>
    <property type="gene ID" value="DCAR_010488"/>
</dbReference>
<dbReference type="PANTHER" id="PTHR45966:SF13">
    <property type="entry name" value="GDSL ESTERASE_LIPASE"/>
    <property type="match status" value="1"/>
</dbReference>
<accession>A0A166ASI4</accession>
<evidence type="ECO:0000256" key="1">
    <source>
        <dbReference type="ARBA" id="ARBA00008668"/>
    </source>
</evidence>